<name>A0AAV2AFB5_9ARAC</name>
<keyword evidence="1" id="KW-0472">Membrane</keyword>
<sequence>MEIHRLCMKCFCRKASLNSRTLYHLKALVRGLKAIFLLVNFLCPLLKALGRFLLVIKRKELNFEK</sequence>
<proteinExistence type="predicted"/>
<protein>
    <submittedName>
        <fullName evidence="2">Uncharacterized protein</fullName>
    </submittedName>
</protein>
<evidence type="ECO:0000313" key="3">
    <source>
        <dbReference type="Proteomes" id="UP001497382"/>
    </source>
</evidence>
<reference evidence="2 3" key="1">
    <citation type="submission" date="2024-04" db="EMBL/GenBank/DDBJ databases">
        <authorList>
            <person name="Rising A."/>
            <person name="Reimegard J."/>
            <person name="Sonavane S."/>
            <person name="Akerstrom W."/>
            <person name="Nylinder S."/>
            <person name="Hedman E."/>
            <person name="Kallberg Y."/>
        </authorList>
    </citation>
    <scope>NUCLEOTIDE SEQUENCE [LARGE SCALE GENOMIC DNA]</scope>
</reference>
<keyword evidence="1" id="KW-1133">Transmembrane helix</keyword>
<keyword evidence="1" id="KW-0812">Transmembrane</keyword>
<feature type="transmembrane region" description="Helical" evidence="1">
    <location>
        <begin position="34"/>
        <end position="56"/>
    </location>
</feature>
<accession>A0AAV2AFB5</accession>
<dbReference type="AlphaFoldDB" id="A0AAV2AFB5"/>
<evidence type="ECO:0000256" key="1">
    <source>
        <dbReference type="SAM" id="Phobius"/>
    </source>
</evidence>
<organism evidence="2 3">
    <name type="scientific">Larinioides sclopetarius</name>
    <dbReference type="NCBI Taxonomy" id="280406"/>
    <lineage>
        <taxon>Eukaryota</taxon>
        <taxon>Metazoa</taxon>
        <taxon>Ecdysozoa</taxon>
        <taxon>Arthropoda</taxon>
        <taxon>Chelicerata</taxon>
        <taxon>Arachnida</taxon>
        <taxon>Araneae</taxon>
        <taxon>Araneomorphae</taxon>
        <taxon>Entelegynae</taxon>
        <taxon>Araneoidea</taxon>
        <taxon>Araneidae</taxon>
        <taxon>Larinioides</taxon>
    </lineage>
</organism>
<keyword evidence="3" id="KW-1185">Reference proteome</keyword>
<dbReference type="EMBL" id="CAXIEN010000160">
    <property type="protein sequence ID" value="CAL1282728.1"/>
    <property type="molecule type" value="Genomic_DNA"/>
</dbReference>
<dbReference type="Proteomes" id="UP001497382">
    <property type="component" value="Unassembled WGS sequence"/>
</dbReference>
<evidence type="ECO:0000313" key="2">
    <source>
        <dbReference type="EMBL" id="CAL1282728.1"/>
    </source>
</evidence>
<comment type="caution">
    <text evidence="2">The sequence shown here is derived from an EMBL/GenBank/DDBJ whole genome shotgun (WGS) entry which is preliminary data.</text>
</comment>
<gene>
    <name evidence="2" type="ORF">LARSCL_LOCUS12232</name>
</gene>